<dbReference type="GO" id="GO:0000156">
    <property type="term" value="F:phosphorelay response regulator activity"/>
    <property type="evidence" value="ECO:0007669"/>
    <property type="project" value="TreeGrafter"/>
</dbReference>
<gene>
    <name evidence="10" type="ORF">C7I85_29100</name>
</gene>
<evidence type="ECO:0000256" key="2">
    <source>
        <dbReference type="ARBA" id="ARBA00023012"/>
    </source>
</evidence>
<evidence type="ECO:0000313" key="11">
    <source>
        <dbReference type="Proteomes" id="UP000240653"/>
    </source>
</evidence>
<organism evidence="10 11">
    <name type="scientific">Pseudaminobacter soli</name>
    <name type="common">ex Li et al. 2025</name>
    <dbReference type="NCBI Taxonomy" id="1295366"/>
    <lineage>
        <taxon>Bacteria</taxon>
        <taxon>Pseudomonadati</taxon>
        <taxon>Pseudomonadota</taxon>
        <taxon>Alphaproteobacteria</taxon>
        <taxon>Hyphomicrobiales</taxon>
        <taxon>Phyllobacteriaceae</taxon>
        <taxon>Pseudaminobacter</taxon>
    </lineage>
</organism>
<dbReference type="SMART" id="SM00448">
    <property type="entry name" value="REC"/>
    <property type="match status" value="1"/>
</dbReference>
<dbReference type="Gene3D" id="3.40.50.2300">
    <property type="match status" value="1"/>
</dbReference>
<dbReference type="AlphaFoldDB" id="A0A2P7RPJ4"/>
<keyword evidence="5" id="KW-0804">Transcription</keyword>
<dbReference type="PANTHER" id="PTHR48111">
    <property type="entry name" value="REGULATOR OF RPOS"/>
    <property type="match status" value="1"/>
</dbReference>
<dbReference type="InterPro" id="IPR039420">
    <property type="entry name" value="WalR-like"/>
</dbReference>
<keyword evidence="2" id="KW-0902">Two-component regulatory system</keyword>
<evidence type="ECO:0000256" key="5">
    <source>
        <dbReference type="ARBA" id="ARBA00023163"/>
    </source>
</evidence>
<dbReference type="CDD" id="cd00383">
    <property type="entry name" value="trans_reg_C"/>
    <property type="match status" value="1"/>
</dbReference>
<keyword evidence="11" id="KW-1185">Reference proteome</keyword>
<evidence type="ECO:0000256" key="6">
    <source>
        <dbReference type="PROSITE-ProRule" id="PRU00169"/>
    </source>
</evidence>
<dbReference type="GO" id="GO:0005829">
    <property type="term" value="C:cytosol"/>
    <property type="evidence" value="ECO:0007669"/>
    <property type="project" value="TreeGrafter"/>
</dbReference>
<dbReference type="PANTHER" id="PTHR48111:SF1">
    <property type="entry name" value="TWO-COMPONENT RESPONSE REGULATOR ORR33"/>
    <property type="match status" value="1"/>
</dbReference>
<keyword evidence="4 7" id="KW-0238">DNA-binding</keyword>
<evidence type="ECO:0000259" key="8">
    <source>
        <dbReference type="PROSITE" id="PS50110"/>
    </source>
</evidence>
<protein>
    <recommendedName>
        <fullName evidence="12">DNA-binding response regulator</fullName>
    </recommendedName>
</protein>
<name>A0A2P7RPJ4_9HYPH</name>
<dbReference type="GO" id="GO:0000976">
    <property type="term" value="F:transcription cis-regulatory region binding"/>
    <property type="evidence" value="ECO:0007669"/>
    <property type="project" value="TreeGrafter"/>
</dbReference>
<dbReference type="GO" id="GO:0032993">
    <property type="term" value="C:protein-DNA complex"/>
    <property type="evidence" value="ECO:0007669"/>
    <property type="project" value="TreeGrafter"/>
</dbReference>
<dbReference type="RefSeq" id="WP_106727484.1">
    <property type="nucleotide sequence ID" value="NZ_PXYL01000035.1"/>
</dbReference>
<dbReference type="InterPro" id="IPR001789">
    <property type="entry name" value="Sig_transdc_resp-reg_receiver"/>
</dbReference>
<feature type="domain" description="Response regulatory" evidence="8">
    <location>
        <begin position="2"/>
        <end position="118"/>
    </location>
</feature>
<dbReference type="OrthoDB" id="8343247at2"/>
<evidence type="ECO:0000259" key="9">
    <source>
        <dbReference type="PROSITE" id="PS51755"/>
    </source>
</evidence>
<dbReference type="Gene3D" id="1.10.10.10">
    <property type="entry name" value="Winged helix-like DNA-binding domain superfamily/Winged helix DNA-binding domain"/>
    <property type="match status" value="1"/>
</dbReference>
<evidence type="ECO:0000256" key="7">
    <source>
        <dbReference type="PROSITE-ProRule" id="PRU01091"/>
    </source>
</evidence>
<dbReference type="PROSITE" id="PS50110">
    <property type="entry name" value="RESPONSE_REGULATORY"/>
    <property type="match status" value="1"/>
</dbReference>
<dbReference type="InterPro" id="IPR001867">
    <property type="entry name" value="OmpR/PhoB-type_DNA-bd"/>
</dbReference>
<evidence type="ECO:0000256" key="3">
    <source>
        <dbReference type="ARBA" id="ARBA00023015"/>
    </source>
</evidence>
<evidence type="ECO:0000256" key="4">
    <source>
        <dbReference type="ARBA" id="ARBA00023125"/>
    </source>
</evidence>
<evidence type="ECO:0000313" key="10">
    <source>
        <dbReference type="EMBL" id="PSJ52142.1"/>
    </source>
</evidence>
<dbReference type="EMBL" id="PXYL01000035">
    <property type="protein sequence ID" value="PSJ52142.1"/>
    <property type="molecule type" value="Genomic_DNA"/>
</dbReference>
<feature type="DNA-binding region" description="OmpR/PhoB-type" evidence="7">
    <location>
        <begin position="130"/>
        <end position="230"/>
    </location>
</feature>
<evidence type="ECO:0008006" key="12">
    <source>
        <dbReference type="Google" id="ProtNLM"/>
    </source>
</evidence>
<dbReference type="InterPro" id="IPR036388">
    <property type="entry name" value="WH-like_DNA-bd_sf"/>
</dbReference>
<feature type="domain" description="OmpR/PhoB-type" evidence="9">
    <location>
        <begin position="130"/>
        <end position="230"/>
    </location>
</feature>
<sequence length="231" mass="26499">MDILIIEDDKLICESIQRLWPVPSDNLRFISTYKQSINFVHGSELKMFDGAIVDIHLPDGDGLTTLRTIRENTDVPIVLISGSGTANSRADAIDLGADDYVMKPFSIRELQARMARLVAVRNRKERSTRREQFTIGRVACDLQKRTISHTETEAPLTDTEARILGYLYRNRNINCSKSSLYKNAFFRDYDPSDKTLDVYISRLRKKIAKLDQWSSEWIQTARGAGYRYSEP</sequence>
<accession>A0A2P7RPJ4</accession>
<feature type="modified residue" description="4-aspartylphosphate" evidence="6">
    <location>
        <position position="54"/>
    </location>
</feature>
<comment type="caution">
    <text evidence="10">The sequence shown here is derived from an EMBL/GenBank/DDBJ whole genome shotgun (WGS) entry which is preliminary data.</text>
</comment>
<keyword evidence="1 6" id="KW-0597">Phosphoprotein</keyword>
<dbReference type="SUPFAM" id="SSF52172">
    <property type="entry name" value="CheY-like"/>
    <property type="match status" value="1"/>
</dbReference>
<keyword evidence="3" id="KW-0805">Transcription regulation</keyword>
<dbReference type="InterPro" id="IPR011006">
    <property type="entry name" value="CheY-like_superfamily"/>
</dbReference>
<dbReference type="Pfam" id="PF00072">
    <property type="entry name" value="Response_reg"/>
    <property type="match status" value="1"/>
</dbReference>
<dbReference type="GO" id="GO:0006355">
    <property type="term" value="P:regulation of DNA-templated transcription"/>
    <property type="evidence" value="ECO:0007669"/>
    <property type="project" value="InterPro"/>
</dbReference>
<dbReference type="SMART" id="SM00862">
    <property type="entry name" value="Trans_reg_C"/>
    <property type="match status" value="1"/>
</dbReference>
<dbReference type="Proteomes" id="UP000240653">
    <property type="component" value="Unassembled WGS sequence"/>
</dbReference>
<evidence type="ECO:0000256" key="1">
    <source>
        <dbReference type="ARBA" id="ARBA00022553"/>
    </source>
</evidence>
<reference evidence="10 11" key="1">
    <citation type="submission" date="2018-03" db="EMBL/GenBank/DDBJ databases">
        <title>The draft genome of Mesorhizobium soli JCM 19897.</title>
        <authorList>
            <person name="Li L."/>
            <person name="Liu L."/>
            <person name="Liang L."/>
            <person name="Wang T."/>
            <person name="Zhang X."/>
        </authorList>
    </citation>
    <scope>NUCLEOTIDE SEQUENCE [LARGE SCALE GENOMIC DNA]</scope>
    <source>
        <strain evidence="10 11">JCM 19897</strain>
    </source>
</reference>
<dbReference type="PROSITE" id="PS51755">
    <property type="entry name" value="OMPR_PHOB"/>
    <property type="match status" value="1"/>
</dbReference>
<proteinExistence type="predicted"/>
<dbReference type="Pfam" id="PF00486">
    <property type="entry name" value="Trans_reg_C"/>
    <property type="match status" value="1"/>
</dbReference>